<organism evidence="1">
    <name type="scientific">marine sediment metagenome</name>
    <dbReference type="NCBI Taxonomy" id="412755"/>
    <lineage>
        <taxon>unclassified sequences</taxon>
        <taxon>metagenomes</taxon>
        <taxon>ecological metagenomes</taxon>
    </lineage>
</organism>
<gene>
    <name evidence="1" type="ORF">LCGC14_2347460</name>
</gene>
<comment type="caution">
    <text evidence="1">The sequence shown here is derived from an EMBL/GenBank/DDBJ whole genome shotgun (WGS) entry which is preliminary data.</text>
</comment>
<protein>
    <submittedName>
        <fullName evidence="1">Uncharacterized protein</fullName>
    </submittedName>
</protein>
<feature type="non-terminal residue" evidence="1">
    <location>
        <position position="120"/>
    </location>
</feature>
<sequence length="120" mass="13234">MKTLLRVTGLAFAAGLFGAQAHADGSKCVSMDNDIARLACFDEAYAEEKQAELDPYKAVQDLGELVNYDGASEKMVLAAGRNPCSIRAEYQGTYERFNRFYPVQIVSHANLSHVERLGAW</sequence>
<name>A0A0F9EMX3_9ZZZZ</name>
<reference evidence="1" key="1">
    <citation type="journal article" date="2015" name="Nature">
        <title>Complex archaea that bridge the gap between prokaryotes and eukaryotes.</title>
        <authorList>
            <person name="Spang A."/>
            <person name="Saw J.H."/>
            <person name="Jorgensen S.L."/>
            <person name="Zaremba-Niedzwiedzka K."/>
            <person name="Martijn J."/>
            <person name="Lind A.E."/>
            <person name="van Eijk R."/>
            <person name="Schleper C."/>
            <person name="Guy L."/>
            <person name="Ettema T.J."/>
        </authorList>
    </citation>
    <scope>NUCLEOTIDE SEQUENCE</scope>
</reference>
<proteinExistence type="predicted"/>
<accession>A0A0F9EMX3</accession>
<dbReference type="EMBL" id="LAZR01034103">
    <property type="protein sequence ID" value="KKL46250.1"/>
    <property type="molecule type" value="Genomic_DNA"/>
</dbReference>
<evidence type="ECO:0000313" key="1">
    <source>
        <dbReference type="EMBL" id="KKL46250.1"/>
    </source>
</evidence>
<dbReference type="AlphaFoldDB" id="A0A0F9EMX3"/>